<dbReference type="InterPro" id="IPR000605">
    <property type="entry name" value="Helicase_SF3_ssDNA/RNA_vir"/>
</dbReference>
<dbReference type="CDD" id="cd00205">
    <property type="entry name" value="rhv_like"/>
    <property type="match status" value="1"/>
</dbReference>
<keyword evidence="12" id="KW-0067">ATP-binding</keyword>
<evidence type="ECO:0000313" key="18">
    <source>
        <dbReference type="EMBL" id="AET36829.1"/>
    </source>
</evidence>
<feature type="compositionally biased region" description="Low complexity" evidence="15">
    <location>
        <begin position="2036"/>
        <end position="2051"/>
    </location>
</feature>
<dbReference type="InterPro" id="IPR043502">
    <property type="entry name" value="DNA/RNA_pol_sf"/>
</dbReference>
<name>G8G1W8_9VIRU</name>
<dbReference type="InterPro" id="IPR029053">
    <property type="entry name" value="Viral_coat"/>
</dbReference>
<keyword evidence="9" id="KW-0378">Hydrolase</keyword>
<evidence type="ECO:0000256" key="11">
    <source>
        <dbReference type="ARBA" id="ARBA00022807"/>
    </source>
</evidence>
<keyword evidence="7" id="KW-0548">Nucleotidyltransferase</keyword>
<keyword evidence="10" id="KW-0347">Helicase</keyword>
<dbReference type="SUPFAM" id="SSF56672">
    <property type="entry name" value="DNA/RNA polymerases"/>
    <property type="match status" value="1"/>
</dbReference>
<evidence type="ECO:0000256" key="10">
    <source>
        <dbReference type="ARBA" id="ARBA00022806"/>
    </source>
</evidence>
<dbReference type="Gene3D" id="2.60.120.20">
    <property type="match status" value="3"/>
</dbReference>
<dbReference type="GO" id="GO:0006508">
    <property type="term" value="P:proteolysis"/>
    <property type="evidence" value="ECO:0007669"/>
    <property type="project" value="UniProtKB-KW"/>
</dbReference>
<dbReference type="Pfam" id="PF00910">
    <property type="entry name" value="RNA_helicase"/>
    <property type="match status" value="1"/>
</dbReference>
<keyword evidence="4" id="KW-0167">Capsid protein</keyword>
<keyword evidence="19" id="KW-1185">Reference proteome</keyword>
<dbReference type="PROSITE" id="PS50507">
    <property type="entry name" value="RDRP_SSRNA_POS"/>
    <property type="match status" value="1"/>
</dbReference>
<keyword evidence="5" id="KW-0645">Protease</keyword>
<evidence type="ECO:0000256" key="7">
    <source>
        <dbReference type="ARBA" id="ARBA00022695"/>
    </source>
</evidence>
<dbReference type="InterPro" id="IPR001676">
    <property type="entry name" value="Picornavirus_capsid"/>
</dbReference>
<comment type="subcellular location">
    <subcellularLocation>
        <location evidence="1">Virion</location>
    </subcellularLocation>
</comment>
<dbReference type="GO" id="GO:0039694">
    <property type="term" value="P:viral RNA genome replication"/>
    <property type="evidence" value="ECO:0007669"/>
    <property type="project" value="InterPro"/>
</dbReference>
<keyword evidence="11" id="KW-0788">Thiol protease</keyword>
<keyword evidence="6" id="KW-0808">Transferase</keyword>
<evidence type="ECO:0000256" key="2">
    <source>
        <dbReference type="ARBA" id="ARBA00020107"/>
    </source>
</evidence>
<dbReference type="PROSITE" id="PS51218">
    <property type="entry name" value="SF3_HELICASE_2"/>
    <property type="match status" value="1"/>
</dbReference>
<evidence type="ECO:0000256" key="13">
    <source>
        <dbReference type="ARBA" id="ARBA00022844"/>
    </source>
</evidence>
<evidence type="ECO:0000313" key="19">
    <source>
        <dbReference type="Proteomes" id="UP000203512"/>
    </source>
</evidence>
<dbReference type="GO" id="GO:0003724">
    <property type="term" value="F:RNA helicase activity"/>
    <property type="evidence" value="ECO:0007669"/>
    <property type="project" value="InterPro"/>
</dbReference>
<dbReference type="EMBL" id="JN091707">
    <property type="protein sequence ID" value="AET36829.1"/>
    <property type="molecule type" value="Genomic_RNA"/>
</dbReference>
<dbReference type="InterPro" id="IPR014759">
    <property type="entry name" value="Helicase_SF3_ssRNA_vir"/>
</dbReference>
<sequence length="3222" mass="362850">MESNETPPIISDERRMKSINKAVKYFGNMMTPALKFLESRFDVDMLFTNDYVLTISESEKMNHAVIRELKPVAADFLNTLVSCGIRIVINGPLCYSTLPMYYMSSLDPFNVLKTTVVATSETERRLWLTVVHAIRLYRALRYQPIQHEMDTREGPATQEMEDQLISDEVSRKNENTEITKEVDDSTNAHIDDSVDLQMIATTENFAALKELTTRNIRLVFDEPLQFSTTDVADQNILALDVPNGLYRFIDTTIATALRNYTLIKTDIEFTFKVNANQAQCGRYIVGHYPCWDQVPAPQDNVYRILQRDHAIIDISKSNDVVYTLRYENLRPLLPIQSNELGDITGGSFARVFLKCLSPMRIADTGNPICPLQVVARFVNPMLTGMRFPLPVDVENRARTRNEIETELLAQGIEANPGPSHVIQHEALGPITRPGKEKIVSAVKNVNSALGSIPVFGSIWKWLGSALGNTAVAVTKVIAKDQTFISNFENNLKYVGMINKDRPVDISHPCPLLPQPVHSYSYGRGAYASKKLRVEPQSTTPHLPGHDTIQSTQSVLDLARIPGLWTTFTLSTSNVQGDTLVELPAIPYDPRYRMQLPRLGTSNGLPIVQLPPVSYFSGMYQYYAGSITYEFIPIKTASHNFSIQVAFVPFNGTPGAITEEQLQSCTWKIIDFRTSTEGTFDVPWLSTSIMRQWPIPISGVLSSNNAASFGINTGIGNGSRTMKDPGKVVVKLVNQLNPTPIVTPEIEILVMMRAHENLRFMSPCQTRFPPAKTQNLSWITRDLSMAPAITRSPLLASVDTPPLALEMGEIQYGDEMTLPDDNLRQTFGPQVQTMEKHDNILDISRRFMYHTTVTGTRYFGSNNSVAIDTPYIATIPITVYSLNTYSGETSNDDFNSGFYSRSIPPPSTRDLFAMCFRWGRGGQNFVLHVLNDYPVEVTYIPPVDRPYHISGGLGNVLALKNTNENFITSRNAYPIYAMPSATGYPNEVIEPRVNPLLTIENPMMNINNYMDLQAPLWSFTDSIPNLNNYPQQDLVSLTNGQLLIRQLANVSTTDPSVASVSTNAFRIRVQSALADDFMFYHFMGVPPTMLTSVNFWNMTQTNNRMLTRVLTRGEIENQLLAAGIESNPGPVMSSFFSMCNSGVQSLTNKVAIIKDIKEFIQSSTSINNRFGEIKEKGFSLLEEFKVILAAYVEGIDICALTALALTLTAAMQKGASRYVICSAVLQLFTVIGIFHTKALSSAMDSLLSIAGFSKDDEPGHEMDFDSGNAIAGTIASLFCESVSAFSTLTEKPALSISYVTRTISSIFKNFNFARTGAMCLFFTRMCYAAKALYTNARSWILGSAKYDLLANDPTFIQSFMNDYDFFMNELNVSQQTYVRRHRDRYWTTVITAYYLNNVLATVKDSKLRNPTLVNACKDVIRRANDLKSCMLAPPVRYEPFVVWMYGPPGTGKTTMNEQLTVDMAEAIGLQTSGEPHYVRNPCDDFWNGYTGQPIVLIDDAGAVDDPQIMGRALLEFQALKSSAKMRLNMAALNDKQTEMTSILVGVCSNFRDWPTEMTKDKNAFKRRRDILVKVDFSPQAKTWFLQNNSMQVASKLPANLRENNAHLVFEIATDPTKNEATNRPYCSFPEFHNTIITRFKAYHETERVRVLERYKKSIRLAQSAANRVMDEHSLKVALETVMLGSMTDEAQHEAVKRAYLELKQVTPERFKELPKHSQYLLEKIKNHNIGFDDSYISPSIAHVAHLASPWFKENVAPLYFAHSPDMFEFIRARYMPWKDEERRKFDSAGNVTSPCVACQEVQSDTRGIAFICASSTLTSQHWICTQCKNNYVQHDADPATCPTCRTPEAFLEVHTAVTSWKFYHKVSHVLSTMKDQIKHGVRASFDTLQQRASLIIAASYCIFLIAMFKKVNEQMTDDDDRDNSLRADIDAFIDYMGVFPDDSYIKSDGTTIFVLYGQLYDMSSGAPVLCSPKHEGPGSETSTSEKDFHSPEHSDDGNNDVPTYVMVKGKPVLKEKKKGKKSKTSSPPPDNPKPKTDTPVVPETPVVPSTSTADVPPTPELPAVPSSSKTKDVFPQCKDIDAAYVLFPKVDHETCSVNHGPEELYMKIREHTIRLDCGCGPKRQCFSLANDAPHLTLEHCIETNSWNFTANIRDENNEFRSYSCPFMRCENFKCSRSIAVNQLLNYFMTQHGNDVPEGPLPPVLQSHFRPETPPPEPTPWYRWAIDYQAALVNDLCSVFLSWIKKAYEYLYERWYWLFSAIIAMYCAWKGYRYYFDDTCGIEIKHDSPGDAKVQHAKQNRHAATRTYHRSQQSPSHDMNLSMNKRIPPQVDNIAQLILKQRFSITCGPMIAHGFVIKTGFGVFPRHAAHLISDCQSDGVTATMKLTDGTDILLKESIRDLVVKDGYNAEFVVIRHKRITGRDIRGHVIAPVSDDVVYPVAGYAVDIQDGYTIPIHVDHVYQLREDLGEVPEKIETHRIVNDKHYVYESYMTDYIKVFGLQGTGKCCSPLIDPSGKIYGLHFAGTSVCDVKIGYSAPIFKEHFIDLDEPVAHDSLATEGLRFYSHYPNPPYHTDKSGIEKSAIHDYAWDSLTVPCIQSHKDPNYVGNSTPLLDGASTIGARTEKPDPIVLSCATSAVADELFRYMPKPAMVPPVSLKEAVLAENHHNVEPMRLSTSAGLPLVADMRVHTQKSQYVLVTEQSDGRRKVELEPNFRTVYQSHWQGRKNGVPPREPFWAHLKSERRKPAKAYSFGGTRVFNVAPLELVLSSRRVLLPFMDAFHSDPVRLHHAIGISPDSITWTHLVETLRLRGNRLIQLDFSKFSDTLPWDFVYAAFSIIKEYYRRHNALTADVSLIIDTLCYEITASLVCIGNEVYELVNGVLQGHPLTSIINSIVNLIEQVYVWMITTKLPGTDFFKHCGIVVMGDDVVISLPEFLLPIYNGITIANAFNDMKIKVTDENKDPNNIQRCQKFEEFSFISRTYQLHPYRECYLAPSEIDAIFDSPLWIRGRDGPNNEKTIENVEQSLMLMYGHGPAMYEMYRALLQHLVPDLSLRSWFDLDYIFFVDTNMFDAMLYNRGLRQLKPGSYNLLEAKLGRTGSSQNSTNRPLEAGIGRTAFSQSPDTTANQYHDVDFLNNVKLDTHGTVIGSYKCRCRYRCEEELMKRVAQVEERTKTPKEQFLPFTSQEEGTRILGARIAIAKGGEARGYPSIIAPGVGREEIHAVSF</sequence>
<dbReference type="GO" id="GO:0003723">
    <property type="term" value="F:RNA binding"/>
    <property type="evidence" value="ECO:0007669"/>
    <property type="project" value="InterPro"/>
</dbReference>
<dbReference type="Pfam" id="PF00680">
    <property type="entry name" value="RdRP_1"/>
    <property type="match status" value="1"/>
</dbReference>
<feature type="domain" description="RdRp catalytic" evidence="16">
    <location>
        <begin position="2809"/>
        <end position="2937"/>
    </location>
</feature>
<keyword evidence="3" id="KW-0696">RNA-directed RNA polymerase</keyword>
<feature type="domain" description="SF3 helicase" evidence="17">
    <location>
        <begin position="1419"/>
        <end position="1588"/>
    </location>
</feature>
<dbReference type="GO" id="GO:0019028">
    <property type="term" value="C:viral capsid"/>
    <property type="evidence" value="ECO:0007669"/>
    <property type="project" value="UniProtKB-KW"/>
</dbReference>
<dbReference type="InterPro" id="IPR033703">
    <property type="entry name" value="Rhv-like"/>
</dbReference>
<evidence type="ECO:0000259" key="16">
    <source>
        <dbReference type="PROSITE" id="PS50507"/>
    </source>
</evidence>
<evidence type="ECO:0000256" key="12">
    <source>
        <dbReference type="ARBA" id="ARBA00022840"/>
    </source>
</evidence>
<dbReference type="GO" id="GO:0003968">
    <property type="term" value="F:RNA-directed RNA polymerase activity"/>
    <property type="evidence" value="ECO:0007669"/>
    <property type="project" value="UniProtKB-KW"/>
</dbReference>
<dbReference type="Proteomes" id="UP000203512">
    <property type="component" value="Segment"/>
</dbReference>
<reference evidence="18 19" key="1">
    <citation type="journal article" date="2011" name="J. Invertebr. Pathol.">
        <title>Genome sequence of SeIV-1, a novel virus from the Iflaviridae family infective to Spodoptera exigua.</title>
        <authorList>
            <person name="Millan-Leiva A."/>
            <person name="Jakubowska A.K."/>
            <person name="Ferre J."/>
            <person name="Herrero S."/>
        </authorList>
    </citation>
    <scope>NUCLEOTIDE SEQUENCE [LARGE SCALE GENOMIC DNA]</scope>
</reference>
<dbReference type="Pfam" id="PF00073">
    <property type="entry name" value="Rhv"/>
    <property type="match status" value="1"/>
</dbReference>
<evidence type="ECO:0000256" key="3">
    <source>
        <dbReference type="ARBA" id="ARBA00022484"/>
    </source>
</evidence>
<evidence type="ECO:0000256" key="4">
    <source>
        <dbReference type="ARBA" id="ARBA00022561"/>
    </source>
</evidence>
<dbReference type="RefSeq" id="YP_004935363.1">
    <property type="nucleotide sequence ID" value="NC_016405.1"/>
</dbReference>
<dbReference type="KEGG" id="vg:11404877"/>
<protein>
    <recommendedName>
        <fullName evidence="2">Genome polyprotein</fullName>
    </recommendedName>
</protein>
<feature type="region of interest" description="Disordered" evidence="15">
    <location>
        <begin position="1969"/>
        <end position="2071"/>
    </location>
</feature>
<dbReference type="InterPro" id="IPR043128">
    <property type="entry name" value="Rev_trsase/Diguanyl_cyclase"/>
</dbReference>
<dbReference type="GO" id="GO:0006351">
    <property type="term" value="P:DNA-templated transcription"/>
    <property type="evidence" value="ECO:0007669"/>
    <property type="project" value="InterPro"/>
</dbReference>
<dbReference type="GO" id="GO:0005198">
    <property type="term" value="F:structural molecule activity"/>
    <property type="evidence" value="ECO:0007669"/>
    <property type="project" value="InterPro"/>
</dbReference>
<evidence type="ECO:0000256" key="15">
    <source>
        <dbReference type="SAM" id="MobiDB-lite"/>
    </source>
</evidence>
<dbReference type="InterPro" id="IPR001205">
    <property type="entry name" value="RNA-dir_pol_C"/>
</dbReference>
<evidence type="ECO:0000256" key="8">
    <source>
        <dbReference type="ARBA" id="ARBA00022741"/>
    </source>
</evidence>
<proteinExistence type="predicted"/>
<evidence type="ECO:0000259" key="17">
    <source>
        <dbReference type="PROSITE" id="PS51218"/>
    </source>
</evidence>
<feature type="compositionally biased region" description="Basic and acidic residues" evidence="15">
    <location>
        <begin position="1971"/>
        <end position="1995"/>
    </location>
</feature>
<dbReference type="InterPro" id="IPR007094">
    <property type="entry name" value="RNA-dir_pol_PSvirus"/>
</dbReference>
<dbReference type="SUPFAM" id="SSF50494">
    <property type="entry name" value="Trypsin-like serine proteases"/>
    <property type="match status" value="1"/>
</dbReference>
<dbReference type="GO" id="GO:0005524">
    <property type="term" value="F:ATP binding"/>
    <property type="evidence" value="ECO:0007669"/>
    <property type="project" value="UniProtKB-KW"/>
</dbReference>
<keyword evidence="8" id="KW-0547">Nucleotide-binding</keyword>
<evidence type="ECO:0000256" key="1">
    <source>
        <dbReference type="ARBA" id="ARBA00004328"/>
    </source>
</evidence>
<dbReference type="Gene3D" id="3.30.70.270">
    <property type="match status" value="1"/>
</dbReference>
<dbReference type="InterPro" id="IPR027417">
    <property type="entry name" value="P-loop_NTPase"/>
</dbReference>
<keyword evidence="13" id="KW-0946">Virion</keyword>
<evidence type="ECO:0000256" key="9">
    <source>
        <dbReference type="ARBA" id="ARBA00022801"/>
    </source>
</evidence>
<dbReference type="GeneID" id="11404877"/>
<dbReference type="SUPFAM" id="SSF88633">
    <property type="entry name" value="Positive stranded ssRNA viruses"/>
    <property type="match status" value="2"/>
</dbReference>
<organism evidence="18 19">
    <name type="scientific">Spodoptera exigua iflavirus 1</name>
    <dbReference type="NCBI Taxonomy" id="1111710"/>
    <lineage>
        <taxon>Viruses</taxon>
        <taxon>Riboviria</taxon>
        <taxon>Orthornavirae</taxon>
        <taxon>Pisuviricota</taxon>
        <taxon>Pisoniviricetes</taxon>
        <taxon>Picornavirales</taxon>
        <taxon>Iflaviridae</taxon>
        <taxon>Iflavirus</taxon>
        <taxon>Iflavirus spexiguae</taxon>
    </lineage>
</organism>
<keyword evidence="14" id="KW-0693">Viral RNA replication</keyword>
<dbReference type="InterPro" id="IPR009003">
    <property type="entry name" value="Peptidase_S1_PA"/>
</dbReference>
<evidence type="ECO:0000256" key="5">
    <source>
        <dbReference type="ARBA" id="ARBA00022670"/>
    </source>
</evidence>
<accession>G8G1W8</accession>
<dbReference type="CDD" id="cd23197">
    <property type="entry name" value="Iflaviridae_RdRp"/>
    <property type="match status" value="1"/>
</dbReference>
<dbReference type="GO" id="GO:0008234">
    <property type="term" value="F:cysteine-type peptidase activity"/>
    <property type="evidence" value="ECO:0007669"/>
    <property type="project" value="UniProtKB-KW"/>
</dbReference>
<evidence type="ECO:0000256" key="6">
    <source>
        <dbReference type="ARBA" id="ARBA00022679"/>
    </source>
</evidence>
<evidence type="ECO:0000256" key="14">
    <source>
        <dbReference type="ARBA" id="ARBA00022953"/>
    </source>
</evidence>
<dbReference type="SUPFAM" id="SSF52540">
    <property type="entry name" value="P-loop containing nucleoside triphosphate hydrolases"/>
    <property type="match status" value="1"/>
</dbReference>